<keyword evidence="3" id="KW-1185">Reference proteome</keyword>
<reference evidence="2" key="1">
    <citation type="submission" date="2020-07" db="EMBL/GenBank/DDBJ databases">
        <title>Genome sequence and genetic diversity analysis of an under-domesticated orphan crop, white fonio (Digitaria exilis).</title>
        <authorList>
            <person name="Bennetzen J.L."/>
            <person name="Chen S."/>
            <person name="Ma X."/>
            <person name="Wang X."/>
            <person name="Yssel A.E.J."/>
            <person name="Chaluvadi S.R."/>
            <person name="Johnson M."/>
            <person name="Gangashetty P."/>
            <person name="Hamidou F."/>
            <person name="Sanogo M.D."/>
            <person name="Zwaenepoel A."/>
            <person name="Wallace J."/>
            <person name="Van De Peer Y."/>
            <person name="Van Deynze A."/>
        </authorList>
    </citation>
    <scope>NUCLEOTIDE SEQUENCE</scope>
    <source>
        <tissue evidence="2">Leaves</tissue>
    </source>
</reference>
<dbReference type="Gene3D" id="1.20.1280.50">
    <property type="match status" value="1"/>
</dbReference>
<dbReference type="EMBL" id="JACEFO010001605">
    <property type="protein sequence ID" value="KAF8732022.1"/>
    <property type="molecule type" value="Genomic_DNA"/>
</dbReference>
<proteinExistence type="predicted"/>
<dbReference type="Pfam" id="PF00646">
    <property type="entry name" value="F-box"/>
    <property type="match status" value="1"/>
</dbReference>
<dbReference type="AlphaFoldDB" id="A0A835F8N7"/>
<organism evidence="2 3">
    <name type="scientific">Digitaria exilis</name>
    <dbReference type="NCBI Taxonomy" id="1010633"/>
    <lineage>
        <taxon>Eukaryota</taxon>
        <taxon>Viridiplantae</taxon>
        <taxon>Streptophyta</taxon>
        <taxon>Embryophyta</taxon>
        <taxon>Tracheophyta</taxon>
        <taxon>Spermatophyta</taxon>
        <taxon>Magnoliopsida</taxon>
        <taxon>Liliopsida</taxon>
        <taxon>Poales</taxon>
        <taxon>Poaceae</taxon>
        <taxon>PACMAD clade</taxon>
        <taxon>Panicoideae</taxon>
        <taxon>Panicodae</taxon>
        <taxon>Paniceae</taxon>
        <taxon>Anthephorinae</taxon>
        <taxon>Digitaria</taxon>
    </lineage>
</organism>
<comment type="caution">
    <text evidence="2">The sequence shown here is derived from an EMBL/GenBank/DDBJ whole genome shotgun (WGS) entry which is preliminary data.</text>
</comment>
<evidence type="ECO:0000313" key="2">
    <source>
        <dbReference type="EMBL" id="KAF8732022.1"/>
    </source>
</evidence>
<gene>
    <name evidence="2" type="ORF">HU200_015976</name>
</gene>
<feature type="domain" description="F-box" evidence="1">
    <location>
        <begin position="9"/>
        <end position="50"/>
    </location>
</feature>
<evidence type="ECO:0000259" key="1">
    <source>
        <dbReference type="Pfam" id="PF00646"/>
    </source>
</evidence>
<accession>A0A835F8N7</accession>
<dbReference type="InterPro" id="IPR001810">
    <property type="entry name" value="F-box_dom"/>
</dbReference>
<protein>
    <recommendedName>
        <fullName evidence="1">F-box domain-containing protein</fullName>
    </recommendedName>
</protein>
<sequence>MAAQPLSPLPDELVESIILLRIPPDDPRGLIRAAVTCKHWHRVVSSPSFRRGFRDLHRTPPMLGVLRNYLVRGIPTVMFCPVYTFREYHQHDWRAIDSRHGRVLLHRKGSMGFGHMLAVWNPVAGEQRILPDLLPFETPWSNFNAAVLCAGGGGCDHIDCRRNGPFRVVFMMTNREKMASYIYSSETNAWTESISPFLGKFCISSRGAFVEKENSLYFVLETTPRILFYNLSTLELTVIDSPPMMNDRAWPMRNDRLALMTGEGGGLGCATVDGSNINSQLYLSARNVDPDGH</sequence>
<dbReference type="PANTHER" id="PTHR32133:SF386">
    <property type="entry name" value="F-BOX DOMAIN-CONTAINING PROTEIN"/>
    <property type="match status" value="1"/>
</dbReference>
<name>A0A835F8N7_9POAL</name>
<dbReference type="PANTHER" id="PTHR32133">
    <property type="entry name" value="OS07G0120400 PROTEIN"/>
    <property type="match status" value="1"/>
</dbReference>
<evidence type="ECO:0000313" key="3">
    <source>
        <dbReference type="Proteomes" id="UP000636709"/>
    </source>
</evidence>
<dbReference type="OrthoDB" id="679083at2759"/>
<dbReference type="SUPFAM" id="SSF81383">
    <property type="entry name" value="F-box domain"/>
    <property type="match status" value="1"/>
</dbReference>
<dbReference type="InterPro" id="IPR036047">
    <property type="entry name" value="F-box-like_dom_sf"/>
</dbReference>
<dbReference type="Proteomes" id="UP000636709">
    <property type="component" value="Unassembled WGS sequence"/>
</dbReference>